<gene>
    <name evidence="2" type="ORF">PIB30_020106</name>
</gene>
<comment type="caution">
    <text evidence="2">The sequence shown here is derived from an EMBL/GenBank/DDBJ whole genome shotgun (WGS) entry which is preliminary data.</text>
</comment>
<accession>A0ABU6W7Z6</accession>
<dbReference type="Proteomes" id="UP001341840">
    <property type="component" value="Unassembled WGS sequence"/>
</dbReference>
<reference evidence="2 3" key="1">
    <citation type="journal article" date="2023" name="Plants (Basel)">
        <title>Bridging the Gap: Combining Genomics and Transcriptomics Approaches to Understand Stylosanthes scabra, an Orphan Legume from the Brazilian Caatinga.</title>
        <authorList>
            <person name="Ferreira-Neto J.R.C."/>
            <person name="da Silva M.D."/>
            <person name="Binneck E."/>
            <person name="de Melo N.F."/>
            <person name="da Silva R.H."/>
            <person name="de Melo A.L.T.M."/>
            <person name="Pandolfi V."/>
            <person name="Bustamante F.O."/>
            <person name="Brasileiro-Vidal A.C."/>
            <person name="Benko-Iseppon A.M."/>
        </authorList>
    </citation>
    <scope>NUCLEOTIDE SEQUENCE [LARGE SCALE GENOMIC DNA]</scope>
    <source>
        <tissue evidence="2">Leaves</tissue>
    </source>
</reference>
<dbReference type="EMBL" id="JASCZI010181306">
    <property type="protein sequence ID" value="MED6181536.1"/>
    <property type="molecule type" value="Genomic_DNA"/>
</dbReference>
<feature type="compositionally biased region" description="Basic and acidic residues" evidence="1">
    <location>
        <begin position="95"/>
        <end position="121"/>
    </location>
</feature>
<organism evidence="2 3">
    <name type="scientific">Stylosanthes scabra</name>
    <dbReference type="NCBI Taxonomy" id="79078"/>
    <lineage>
        <taxon>Eukaryota</taxon>
        <taxon>Viridiplantae</taxon>
        <taxon>Streptophyta</taxon>
        <taxon>Embryophyta</taxon>
        <taxon>Tracheophyta</taxon>
        <taxon>Spermatophyta</taxon>
        <taxon>Magnoliopsida</taxon>
        <taxon>eudicotyledons</taxon>
        <taxon>Gunneridae</taxon>
        <taxon>Pentapetalae</taxon>
        <taxon>rosids</taxon>
        <taxon>fabids</taxon>
        <taxon>Fabales</taxon>
        <taxon>Fabaceae</taxon>
        <taxon>Papilionoideae</taxon>
        <taxon>50 kb inversion clade</taxon>
        <taxon>dalbergioids sensu lato</taxon>
        <taxon>Dalbergieae</taxon>
        <taxon>Pterocarpus clade</taxon>
        <taxon>Stylosanthes</taxon>
    </lineage>
</organism>
<evidence type="ECO:0000313" key="2">
    <source>
        <dbReference type="EMBL" id="MED6181536.1"/>
    </source>
</evidence>
<protein>
    <submittedName>
        <fullName evidence="2">Uncharacterized protein</fullName>
    </submittedName>
</protein>
<feature type="compositionally biased region" description="Acidic residues" evidence="1">
    <location>
        <begin position="122"/>
        <end position="132"/>
    </location>
</feature>
<name>A0ABU6W7Z6_9FABA</name>
<proteinExistence type="predicted"/>
<keyword evidence="3" id="KW-1185">Reference proteome</keyword>
<sequence length="179" mass="19635">MVASLIAAKRFGYPESNIAALWYKDLEIEDYDIGLRMFEKDSGPNDDVEGVVGEAEARNDQVGSTAGKGEPNPEEEDVVEDVHPPNESVTGLGEQDSHVEHESGGLGKDKAKKFQESHGAADDEYDSDDEEYVPYGGDTDSANDVYFTNTEKNLDLGDNFFNFQTNEGDNRVGDKGKNM</sequence>
<evidence type="ECO:0000256" key="1">
    <source>
        <dbReference type="SAM" id="MobiDB-lite"/>
    </source>
</evidence>
<feature type="region of interest" description="Disordered" evidence="1">
    <location>
        <begin position="39"/>
        <end position="142"/>
    </location>
</feature>
<evidence type="ECO:0000313" key="3">
    <source>
        <dbReference type="Proteomes" id="UP001341840"/>
    </source>
</evidence>